<proteinExistence type="predicted"/>
<name>A0A0E0E291_9ORYZ</name>
<reference evidence="2" key="2">
    <citation type="submission" date="2018-05" db="EMBL/GenBank/DDBJ databases">
        <title>OmerRS3 (Oryza meridionalis Reference Sequence Version 3).</title>
        <authorList>
            <person name="Zhang J."/>
            <person name="Kudrna D."/>
            <person name="Lee S."/>
            <person name="Talag J."/>
            <person name="Welchert J."/>
            <person name="Wing R.A."/>
        </authorList>
    </citation>
    <scope>NUCLEOTIDE SEQUENCE [LARGE SCALE GENOMIC DNA]</scope>
    <source>
        <strain evidence="2">cv. OR44</strain>
    </source>
</reference>
<evidence type="ECO:0000313" key="2">
    <source>
        <dbReference type="EnsemblPlants" id="OMERI06G17130.1"/>
    </source>
</evidence>
<reference evidence="2" key="1">
    <citation type="submission" date="2015-04" db="UniProtKB">
        <authorList>
            <consortium name="EnsemblPlants"/>
        </authorList>
    </citation>
    <scope>IDENTIFICATION</scope>
</reference>
<dbReference type="Gramene" id="OMERI06G17130.1">
    <property type="protein sequence ID" value="OMERI06G17130.1"/>
    <property type="gene ID" value="OMERI06G17130"/>
</dbReference>
<dbReference type="HOGENOM" id="CLU_1920461_0_0_1"/>
<dbReference type="AlphaFoldDB" id="A0A0E0E291"/>
<evidence type="ECO:0000256" key="1">
    <source>
        <dbReference type="SAM" id="MobiDB-lite"/>
    </source>
</evidence>
<dbReference type="Proteomes" id="UP000008021">
    <property type="component" value="Chromosome 6"/>
</dbReference>
<evidence type="ECO:0000313" key="3">
    <source>
        <dbReference type="Proteomes" id="UP000008021"/>
    </source>
</evidence>
<accession>A0A0E0E291</accession>
<protein>
    <submittedName>
        <fullName evidence="2">Uncharacterized protein</fullName>
    </submittedName>
</protein>
<organism evidence="2">
    <name type="scientific">Oryza meridionalis</name>
    <dbReference type="NCBI Taxonomy" id="40149"/>
    <lineage>
        <taxon>Eukaryota</taxon>
        <taxon>Viridiplantae</taxon>
        <taxon>Streptophyta</taxon>
        <taxon>Embryophyta</taxon>
        <taxon>Tracheophyta</taxon>
        <taxon>Spermatophyta</taxon>
        <taxon>Magnoliopsida</taxon>
        <taxon>Liliopsida</taxon>
        <taxon>Poales</taxon>
        <taxon>Poaceae</taxon>
        <taxon>BOP clade</taxon>
        <taxon>Oryzoideae</taxon>
        <taxon>Oryzeae</taxon>
        <taxon>Oryzinae</taxon>
        <taxon>Oryza</taxon>
    </lineage>
</organism>
<dbReference type="EnsemblPlants" id="OMERI06G17130.1">
    <property type="protein sequence ID" value="OMERI06G17130.1"/>
    <property type="gene ID" value="OMERI06G17130"/>
</dbReference>
<feature type="compositionally biased region" description="Basic residues" evidence="1">
    <location>
        <begin position="36"/>
        <end position="52"/>
    </location>
</feature>
<keyword evidence="3" id="KW-1185">Reference proteome</keyword>
<feature type="region of interest" description="Disordered" evidence="1">
    <location>
        <begin position="23"/>
        <end position="58"/>
    </location>
</feature>
<sequence length="132" mass="14605">MRPRFVRRWRGSGVLLGWHGMEGSTGIAGSPPPPPQKRRLGRRRRRIGRGGARRSAASGLAADRILGGCGSPKEEDKGLAAGDFLGGEKWWLWWVIVHKGKTVFTQPLTPLLCLHPSKMAHGSMKVRLMAYR</sequence>